<dbReference type="KEGG" id="iho:Igni_0137"/>
<evidence type="ECO:0000313" key="1">
    <source>
        <dbReference type="EMBL" id="ABU81321.1"/>
    </source>
</evidence>
<sequence>MHNAVIDPAVFVPLAEVGIKNKCYELTVDASEDVVSFSGSLDDTTITINSVRYMKAVEKGPTHVRTYDFLPDDVVVAHYHCGIPPEPSAIDVETMKLALRAQLMATLPGRPRVFGIISPTVAGSSFCLSLSLYEPVPKATIAFKTERLRLGDLDFLEGIRKGFVRLEEGDSEYYLTDLCEGLERGCYPFRYGSVPEIVLEDFIFILSYSINTKKKKFPYAKVSPSKAVVYEVEVANFDAKDAVIRGLVWRLRGASTRGR</sequence>
<dbReference type="Proteomes" id="UP000000262">
    <property type="component" value="Chromosome"/>
</dbReference>
<organism evidence="1 2">
    <name type="scientific">Ignicoccus hospitalis (strain KIN4/I / DSM 18386 / JCM 14125)</name>
    <dbReference type="NCBI Taxonomy" id="453591"/>
    <lineage>
        <taxon>Archaea</taxon>
        <taxon>Thermoproteota</taxon>
        <taxon>Thermoprotei</taxon>
        <taxon>Desulfurococcales</taxon>
        <taxon>Desulfurococcaceae</taxon>
        <taxon>Ignicoccus</taxon>
    </lineage>
</organism>
<name>A8A8R9_IGNH4</name>
<protein>
    <submittedName>
        <fullName evidence="1">Uncharacterized protein</fullName>
    </submittedName>
</protein>
<dbReference type="AlphaFoldDB" id="A8A8R9"/>
<reference evidence="1 2" key="1">
    <citation type="journal article" date="2008" name="Genome Biol.">
        <title>A genomic analysis of the archaeal system Ignicoccus hospitalis-Nanoarchaeum equitans.</title>
        <authorList>
            <person name="Podar M."/>
            <person name="Anderson I."/>
            <person name="Makarova K.S."/>
            <person name="Elkins J.G."/>
            <person name="Ivanova N."/>
            <person name="Wall M.A."/>
            <person name="Lykidis A."/>
            <person name="Mavromatis K."/>
            <person name="Sun H."/>
            <person name="Hudson M.E."/>
            <person name="Chen W."/>
            <person name="Deciu C."/>
            <person name="Hutchison D."/>
            <person name="Eads J.R."/>
            <person name="Anderson A."/>
            <person name="Fernandes F."/>
            <person name="Szeto E."/>
            <person name="Lapidus A."/>
            <person name="Kyrpides N.C."/>
            <person name="Saier M.H.Jr."/>
            <person name="Richardson P.M."/>
            <person name="Rachel R."/>
            <person name="Huber H."/>
            <person name="Eisen J.A."/>
            <person name="Koonin E.V."/>
            <person name="Keller M."/>
            <person name="Stetter K.O."/>
        </authorList>
    </citation>
    <scope>NUCLEOTIDE SEQUENCE [LARGE SCALE GENOMIC DNA]</scope>
    <source>
        <strain evidence="2">KIN4/I / DSM 18386 / JCM 14125</strain>
    </source>
</reference>
<proteinExistence type="predicted"/>
<evidence type="ECO:0000313" key="2">
    <source>
        <dbReference type="Proteomes" id="UP000000262"/>
    </source>
</evidence>
<dbReference type="STRING" id="453591.Igni_0137"/>
<accession>A8A8R9</accession>
<dbReference type="EMBL" id="CP000816">
    <property type="protein sequence ID" value="ABU81321.1"/>
    <property type="molecule type" value="Genomic_DNA"/>
</dbReference>
<keyword evidence="2" id="KW-1185">Reference proteome</keyword>
<dbReference type="HOGENOM" id="CLU_1072033_0_0_2"/>
<gene>
    <name evidence="1" type="ordered locus">Igni_0137</name>
</gene>